<evidence type="ECO:0000256" key="2">
    <source>
        <dbReference type="ARBA" id="ARBA00022448"/>
    </source>
</evidence>
<keyword evidence="2 7" id="KW-0813">Transport</keyword>
<name>A0A1F6PCF3_9BACT</name>
<comment type="caution">
    <text evidence="8">The sequence shown here is derived from an EMBL/GenBank/DDBJ whole genome shotgun (WGS) entry which is preliminary data.</text>
</comment>
<evidence type="ECO:0000256" key="1">
    <source>
        <dbReference type="ARBA" id="ARBA00004370"/>
    </source>
</evidence>
<proteinExistence type="inferred from homology"/>
<comment type="function">
    <text evidence="7">F(1)F(0) ATP synthase produces ATP from ADP in the presence of a proton or sodium gradient. F-type ATPases consist of two structural domains, F(1) containing the extramembraneous catalytic core and F(0) containing the membrane proton channel, linked together by a central stalk and a peripheral stalk. During catalysis, ATP synthesis in the catalytic domain of F(1) is coupled via a rotary mechanism of the central stalk subunits to proton translocation.</text>
</comment>
<keyword evidence="4 7" id="KW-0406">Ion transport</keyword>
<protein>
    <recommendedName>
        <fullName evidence="7">ATP synthase subunit delta</fullName>
    </recommendedName>
    <alternativeName>
        <fullName evidence="7">ATP synthase F(1) sector subunit delta</fullName>
    </alternativeName>
    <alternativeName>
        <fullName evidence="7">F-type ATPase subunit delta</fullName>
        <shortName evidence="7">F-ATPase subunit delta</shortName>
    </alternativeName>
</protein>
<sequence length="129" mass="14615">MRKKRSNKQYASALYEVAEHTKGKHLDAILKKFVEILVRDRRLKKFENVIVEYEKLAQKQAGITALSVYSARSIGKATLERINTAFGGKTAITENIEQELLGGIKIKTDDKILDASLKKQLEILKQKLS</sequence>
<dbReference type="HAMAP" id="MF_01416">
    <property type="entry name" value="ATP_synth_delta_bact"/>
    <property type="match status" value="1"/>
</dbReference>
<dbReference type="GO" id="GO:0046933">
    <property type="term" value="F:proton-transporting ATP synthase activity, rotational mechanism"/>
    <property type="evidence" value="ECO:0007669"/>
    <property type="project" value="UniProtKB-UniRule"/>
</dbReference>
<evidence type="ECO:0000256" key="4">
    <source>
        <dbReference type="ARBA" id="ARBA00023065"/>
    </source>
</evidence>
<dbReference type="AlphaFoldDB" id="A0A1F6PCF3"/>
<dbReference type="Proteomes" id="UP000178254">
    <property type="component" value="Unassembled WGS sequence"/>
</dbReference>
<dbReference type="EMBL" id="MFRE01000025">
    <property type="protein sequence ID" value="OGH93624.1"/>
    <property type="molecule type" value="Genomic_DNA"/>
</dbReference>
<organism evidence="8 9">
    <name type="scientific">Candidatus Magasanikbacteria bacterium RIFOXYD2_FULL_41_14</name>
    <dbReference type="NCBI Taxonomy" id="1798709"/>
    <lineage>
        <taxon>Bacteria</taxon>
        <taxon>Candidatus Magasanikiibacteriota</taxon>
    </lineage>
</organism>
<dbReference type="GO" id="GO:0045259">
    <property type="term" value="C:proton-transporting ATP synthase complex"/>
    <property type="evidence" value="ECO:0007669"/>
    <property type="project" value="UniProtKB-KW"/>
</dbReference>
<evidence type="ECO:0000256" key="6">
    <source>
        <dbReference type="ARBA" id="ARBA00023310"/>
    </source>
</evidence>
<dbReference type="Pfam" id="PF00213">
    <property type="entry name" value="OSCP"/>
    <property type="match status" value="1"/>
</dbReference>
<comment type="subcellular location">
    <subcellularLocation>
        <location evidence="7">Cell membrane</location>
        <topology evidence="7">Peripheral membrane protein</topology>
    </subcellularLocation>
    <subcellularLocation>
        <location evidence="1">Membrane</location>
    </subcellularLocation>
</comment>
<dbReference type="GO" id="GO:0005886">
    <property type="term" value="C:plasma membrane"/>
    <property type="evidence" value="ECO:0007669"/>
    <property type="project" value="UniProtKB-SubCell"/>
</dbReference>
<evidence type="ECO:0000313" key="9">
    <source>
        <dbReference type="Proteomes" id="UP000178254"/>
    </source>
</evidence>
<gene>
    <name evidence="7" type="primary">atpH</name>
    <name evidence="8" type="ORF">A2538_04185</name>
</gene>
<evidence type="ECO:0000313" key="8">
    <source>
        <dbReference type="EMBL" id="OGH93624.1"/>
    </source>
</evidence>
<keyword evidence="6 7" id="KW-0066">ATP synthesis</keyword>
<keyword evidence="3 7" id="KW-0375">Hydrogen ion transport</keyword>
<comment type="function">
    <text evidence="7">This protein is part of the stalk that links CF(0) to CF(1). It either transmits conformational changes from CF(0) to CF(1) or is implicated in proton conduction.</text>
</comment>
<evidence type="ECO:0000256" key="5">
    <source>
        <dbReference type="ARBA" id="ARBA00023136"/>
    </source>
</evidence>
<evidence type="ECO:0000256" key="3">
    <source>
        <dbReference type="ARBA" id="ARBA00022781"/>
    </source>
</evidence>
<reference evidence="8 9" key="1">
    <citation type="journal article" date="2016" name="Nat. Commun.">
        <title>Thousands of microbial genomes shed light on interconnected biogeochemical processes in an aquifer system.</title>
        <authorList>
            <person name="Anantharaman K."/>
            <person name="Brown C.T."/>
            <person name="Hug L.A."/>
            <person name="Sharon I."/>
            <person name="Castelle C.J."/>
            <person name="Probst A.J."/>
            <person name="Thomas B.C."/>
            <person name="Singh A."/>
            <person name="Wilkins M.J."/>
            <person name="Karaoz U."/>
            <person name="Brodie E.L."/>
            <person name="Williams K.H."/>
            <person name="Hubbard S.S."/>
            <person name="Banfield J.F."/>
        </authorList>
    </citation>
    <scope>NUCLEOTIDE SEQUENCE [LARGE SCALE GENOMIC DNA]</scope>
</reference>
<keyword evidence="7" id="KW-1003">Cell membrane</keyword>
<dbReference type="NCBIfam" id="TIGR01145">
    <property type="entry name" value="ATP_synt_delta"/>
    <property type="match status" value="1"/>
</dbReference>
<dbReference type="InterPro" id="IPR000711">
    <property type="entry name" value="ATPase_OSCP/dsu"/>
</dbReference>
<accession>A0A1F6PCF3</accession>
<keyword evidence="7" id="KW-0139">CF(1)</keyword>
<evidence type="ECO:0000256" key="7">
    <source>
        <dbReference type="HAMAP-Rule" id="MF_01416"/>
    </source>
</evidence>
<comment type="similarity">
    <text evidence="7">Belongs to the ATPase delta chain family.</text>
</comment>
<dbReference type="PANTHER" id="PTHR11910">
    <property type="entry name" value="ATP SYNTHASE DELTA CHAIN"/>
    <property type="match status" value="1"/>
</dbReference>
<dbReference type="STRING" id="1798709.A2538_04185"/>
<keyword evidence="5 7" id="KW-0472">Membrane</keyword>